<accession>A0A317W376</accession>
<evidence type="ECO:0000313" key="2">
    <source>
        <dbReference type="Proteomes" id="UP000246702"/>
    </source>
</evidence>
<dbReference type="AlphaFoldDB" id="A0A317W376"/>
<comment type="caution">
    <text evidence="1">The sequence shown here is derived from an EMBL/GenBank/DDBJ whole genome shotgun (WGS) entry which is preliminary data.</text>
</comment>
<dbReference type="EMBL" id="MSFK01000022">
    <property type="protein sequence ID" value="PWY80465.1"/>
    <property type="molecule type" value="Genomic_DNA"/>
</dbReference>
<keyword evidence="2" id="KW-1185">Reference proteome</keyword>
<dbReference type="RefSeq" id="XP_025465324.1">
    <property type="nucleotide sequence ID" value="XM_025605881.1"/>
</dbReference>
<evidence type="ECO:0000313" key="1">
    <source>
        <dbReference type="EMBL" id="PWY80465.1"/>
    </source>
</evidence>
<dbReference type="GeneID" id="37108024"/>
<dbReference type="Proteomes" id="UP000246702">
    <property type="component" value="Unassembled WGS sequence"/>
</dbReference>
<reference evidence="1 2" key="1">
    <citation type="submission" date="2016-12" db="EMBL/GenBank/DDBJ databases">
        <title>The genomes of Aspergillus section Nigri reveals drivers in fungal speciation.</title>
        <authorList>
            <consortium name="DOE Joint Genome Institute"/>
            <person name="Vesth T.C."/>
            <person name="Nybo J."/>
            <person name="Theobald S."/>
            <person name="Brandl J."/>
            <person name="Frisvad J.C."/>
            <person name="Nielsen K.F."/>
            <person name="Lyhne E.K."/>
            <person name="Kogle M.E."/>
            <person name="Kuo A."/>
            <person name="Riley R."/>
            <person name="Clum A."/>
            <person name="Nolan M."/>
            <person name="Lipzen A."/>
            <person name="Salamov A."/>
            <person name="Henrissat B."/>
            <person name="Wiebenga A."/>
            <person name="De Vries R.P."/>
            <person name="Grigoriev I.V."/>
            <person name="Mortensen U.H."/>
            <person name="Andersen M.R."/>
            <person name="Baker S.E."/>
        </authorList>
    </citation>
    <scope>NUCLEOTIDE SEQUENCE [LARGE SCALE GENOMIC DNA]</scope>
    <source>
        <strain evidence="1 2">CBS 115572</strain>
    </source>
</reference>
<gene>
    <name evidence="1" type="ORF">BO94DRAFT_163154</name>
</gene>
<organism evidence="1 2">
    <name type="scientific">Aspergillus sclerotioniger CBS 115572</name>
    <dbReference type="NCBI Taxonomy" id="1450535"/>
    <lineage>
        <taxon>Eukaryota</taxon>
        <taxon>Fungi</taxon>
        <taxon>Dikarya</taxon>
        <taxon>Ascomycota</taxon>
        <taxon>Pezizomycotina</taxon>
        <taxon>Eurotiomycetes</taxon>
        <taxon>Eurotiomycetidae</taxon>
        <taxon>Eurotiales</taxon>
        <taxon>Aspergillaceae</taxon>
        <taxon>Aspergillus</taxon>
        <taxon>Aspergillus subgen. Circumdati</taxon>
    </lineage>
</organism>
<sequence length="86" mass="9497">MFLLALLTTAKKITYPNLCQPSSACCGWLLVMSSWLTTLHLHLAAKEATDSHNTARTPHHPSGPLIPFRSNTRLVCKSTCSPYRST</sequence>
<proteinExistence type="predicted"/>
<protein>
    <submittedName>
        <fullName evidence="1">Uncharacterized protein</fullName>
    </submittedName>
</protein>
<name>A0A317W376_9EURO</name>